<keyword evidence="2" id="KW-1185">Reference proteome</keyword>
<comment type="caution">
    <text evidence="1">The sequence shown here is derived from an EMBL/GenBank/DDBJ whole genome shotgun (WGS) entry which is preliminary data.</text>
</comment>
<dbReference type="Proteomes" id="UP001177021">
    <property type="component" value="Unassembled WGS sequence"/>
</dbReference>
<reference evidence="1" key="1">
    <citation type="submission" date="2023-10" db="EMBL/GenBank/DDBJ databases">
        <authorList>
            <person name="Rodriguez Cubillos JULIANA M."/>
            <person name="De Vega J."/>
        </authorList>
    </citation>
    <scope>NUCLEOTIDE SEQUENCE</scope>
</reference>
<dbReference type="EMBL" id="CASHSV030000823">
    <property type="protein sequence ID" value="CAJ2677626.1"/>
    <property type="molecule type" value="Genomic_DNA"/>
</dbReference>
<protein>
    <submittedName>
        <fullName evidence="1">Uncharacterized protein</fullName>
    </submittedName>
</protein>
<evidence type="ECO:0000313" key="1">
    <source>
        <dbReference type="EMBL" id="CAJ2677626.1"/>
    </source>
</evidence>
<sequence>MEMELLSRETIKPSSPTPSHLRIYPLSFIDNIVFRKYLPLLYFYNQTKDIDQNFKISQLRKSLSQLLSKYYPFAGRLKDKISIECNDHGVSFLVTKIKNKVSEILQNPSEKVLNSLFPDELQWKDMDWSDTLIAIQINGFSCGGMAIGICMSHKIGDVATLFNFMNDWSIINQKLQEEEEDEKGLLALLLGVCMVWKPHHTTPN</sequence>
<gene>
    <name evidence="1" type="ORF">MILVUS5_LOCUS40083</name>
</gene>
<accession>A0ACB0MAM3</accession>
<proteinExistence type="predicted"/>
<evidence type="ECO:0000313" key="2">
    <source>
        <dbReference type="Proteomes" id="UP001177021"/>
    </source>
</evidence>
<name>A0ACB0MAM3_TRIPR</name>
<organism evidence="1 2">
    <name type="scientific">Trifolium pratense</name>
    <name type="common">Red clover</name>
    <dbReference type="NCBI Taxonomy" id="57577"/>
    <lineage>
        <taxon>Eukaryota</taxon>
        <taxon>Viridiplantae</taxon>
        <taxon>Streptophyta</taxon>
        <taxon>Embryophyta</taxon>
        <taxon>Tracheophyta</taxon>
        <taxon>Spermatophyta</taxon>
        <taxon>Magnoliopsida</taxon>
        <taxon>eudicotyledons</taxon>
        <taxon>Gunneridae</taxon>
        <taxon>Pentapetalae</taxon>
        <taxon>rosids</taxon>
        <taxon>fabids</taxon>
        <taxon>Fabales</taxon>
        <taxon>Fabaceae</taxon>
        <taxon>Papilionoideae</taxon>
        <taxon>50 kb inversion clade</taxon>
        <taxon>NPAAA clade</taxon>
        <taxon>Hologalegina</taxon>
        <taxon>IRL clade</taxon>
        <taxon>Trifolieae</taxon>
        <taxon>Trifolium</taxon>
    </lineage>
</organism>